<dbReference type="AlphaFoldDB" id="A0A6B0URP1"/>
<keyword evidence="1" id="KW-0732">Signal</keyword>
<evidence type="ECO:0000313" key="2">
    <source>
        <dbReference type="EMBL" id="MXU92460.1"/>
    </source>
</evidence>
<proteinExistence type="predicted"/>
<dbReference type="EMBL" id="GIFC01010377">
    <property type="protein sequence ID" value="MXU92460.1"/>
    <property type="molecule type" value="Transcribed_RNA"/>
</dbReference>
<name>A0A6B0URP1_IXORI</name>
<sequence length="133" mass="15037">MATQSHVTAPFLFWLSPFLSATRVCQDWQPGVHFGLFYVCSLFLGETVYHCLRLPGGRPITGRVFDEACLWDFPVVRCQALRGSWQHSSRTETVRGNCCEIPVTSVCHVGKFRGRNAYPAVCWLLETWPANSV</sequence>
<feature type="signal peptide" evidence="1">
    <location>
        <begin position="1"/>
        <end position="21"/>
    </location>
</feature>
<feature type="chain" id="PRO_5025433691" evidence="1">
    <location>
        <begin position="22"/>
        <end position="133"/>
    </location>
</feature>
<organism evidence="2">
    <name type="scientific">Ixodes ricinus</name>
    <name type="common">Common tick</name>
    <name type="synonym">Acarus ricinus</name>
    <dbReference type="NCBI Taxonomy" id="34613"/>
    <lineage>
        <taxon>Eukaryota</taxon>
        <taxon>Metazoa</taxon>
        <taxon>Ecdysozoa</taxon>
        <taxon>Arthropoda</taxon>
        <taxon>Chelicerata</taxon>
        <taxon>Arachnida</taxon>
        <taxon>Acari</taxon>
        <taxon>Parasitiformes</taxon>
        <taxon>Ixodida</taxon>
        <taxon>Ixodoidea</taxon>
        <taxon>Ixodidae</taxon>
        <taxon>Ixodinae</taxon>
        <taxon>Ixodes</taxon>
    </lineage>
</organism>
<protein>
    <submittedName>
        <fullName evidence="2">Putative secreted protein</fullName>
    </submittedName>
</protein>
<evidence type="ECO:0000256" key="1">
    <source>
        <dbReference type="SAM" id="SignalP"/>
    </source>
</evidence>
<reference evidence="2" key="1">
    <citation type="submission" date="2019-12" db="EMBL/GenBank/DDBJ databases">
        <title>An insight into the sialome of adult female Ixodes ricinus ticks feeding for 6 days.</title>
        <authorList>
            <person name="Perner J."/>
            <person name="Ribeiro J.M.C."/>
        </authorList>
    </citation>
    <scope>NUCLEOTIDE SEQUENCE</scope>
    <source>
        <strain evidence="2">Semi-engorged</strain>
        <tissue evidence="2">Salivary glands</tissue>
    </source>
</reference>
<accession>A0A6B0URP1</accession>